<evidence type="ECO:0000259" key="1">
    <source>
        <dbReference type="PROSITE" id="PS50053"/>
    </source>
</evidence>
<dbReference type="KEGG" id="tva:4774767"/>
<dbReference type="InterPro" id="IPR029071">
    <property type="entry name" value="Ubiquitin-like_domsf"/>
</dbReference>
<reference evidence="2" key="1">
    <citation type="submission" date="2006-10" db="EMBL/GenBank/DDBJ databases">
        <authorList>
            <person name="Amadeo P."/>
            <person name="Zhao Q."/>
            <person name="Wortman J."/>
            <person name="Fraser-Liggett C."/>
            <person name="Carlton J."/>
        </authorList>
    </citation>
    <scope>NUCLEOTIDE SEQUENCE</scope>
    <source>
        <strain evidence="2">G3</strain>
    </source>
</reference>
<dbReference type="SMR" id="A2DRY2"/>
<dbReference type="Proteomes" id="UP000001542">
    <property type="component" value="Unassembled WGS sequence"/>
</dbReference>
<dbReference type="VEuPathDB" id="TrichDB:TVAGG3_1001650"/>
<dbReference type="VEuPathDB" id="TrichDB:TVAG_447100"/>
<dbReference type="OrthoDB" id="419317at2759"/>
<gene>
    <name evidence="2" type="ORF">TVAG_447100</name>
</gene>
<dbReference type="PANTHER" id="PTHR10621">
    <property type="entry name" value="UV EXCISION REPAIR PROTEIN RAD23"/>
    <property type="match status" value="1"/>
</dbReference>
<accession>A2DRY2</accession>
<dbReference type="InParanoid" id="A2DRY2"/>
<dbReference type="SMART" id="SM00213">
    <property type="entry name" value="UBQ"/>
    <property type="match status" value="1"/>
</dbReference>
<dbReference type="AlphaFoldDB" id="A2DRY2"/>
<dbReference type="EMBL" id="DS113238">
    <property type="protein sequence ID" value="EAY16752.1"/>
    <property type="molecule type" value="Genomic_DNA"/>
</dbReference>
<dbReference type="SUPFAM" id="SSF54236">
    <property type="entry name" value="Ubiquitin-like"/>
    <property type="match status" value="1"/>
</dbReference>
<dbReference type="PANTHER" id="PTHR10621:SF0">
    <property type="entry name" value="UV EXCISION REPAIR PROTEIN RAD23"/>
    <property type="match status" value="1"/>
</dbReference>
<reference evidence="2" key="2">
    <citation type="journal article" date="2007" name="Science">
        <title>Draft genome sequence of the sexually transmitted pathogen Trichomonas vaginalis.</title>
        <authorList>
            <person name="Carlton J.M."/>
            <person name="Hirt R.P."/>
            <person name="Silva J.C."/>
            <person name="Delcher A.L."/>
            <person name="Schatz M."/>
            <person name="Zhao Q."/>
            <person name="Wortman J.R."/>
            <person name="Bidwell S.L."/>
            <person name="Alsmark U.C.M."/>
            <person name="Besteiro S."/>
            <person name="Sicheritz-Ponten T."/>
            <person name="Noel C.J."/>
            <person name="Dacks J.B."/>
            <person name="Foster P.G."/>
            <person name="Simillion C."/>
            <person name="Van de Peer Y."/>
            <person name="Miranda-Saavedra D."/>
            <person name="Barton G.J."/>
            <person name="Westrop G.D."/>
            <person name="Mueller S."/>
            <person name="Dessi D."/>
            <person name="Fiori P.L."/>
            <person name="Ren Q."/>
            <person name="Paulsen I."/>
            <person name="Zhang H."/>
            <person name="Bastida-Corcuera F.D."/>
            <person name="Simoes-Barbosa A."/>
            <person name="Brown M.T."/>
            <person name="Hayes R.D."/>
            <person name="Mukherjee M."/>
            <person name="Okumura C.Y."/>
            <person name="Schneider R."/>
            <person name="Smith A.J."/>
            <person name="Vanacova S."/>
            <person name="Villalvazo M."/>
            <person name="Haas B.J."/>
            <person name="Pertea M."/>
            <person name="Feldblyum T.V."/>
            <person name="Utterback T.R."/>
            <person name="Shu C.L."/>
            <person name="Osoegawa K."/>
            <person name="de Jong P.J."/>
            <person name="Hrdy I."/>
            <person name="Horvathova L."/>
            <person name="Zubacova Z."/>
            <person name="Dolezal P."/>
            <person name="Malik S.B."/>
            <person name="Logsdon J.M. Jr."/>
            <person name="Henze K."/>
            <person name="Gupta A."/>
            <person name="Wang C.C."/>
            <person name="Dunne R.L."/>
            <person name="Upcroft J.A."/>
            <person name="Upcroft P."/>
            <person name="White O."/>
            <person name="Salzberg S.L."/>
            <person name="Tang P."/>
            <person name="Chiu C.-H."/>
            <person name="Lee Y.-S."/>
            <person name="Embley T.M."/>
            <person name="Coombs G.H."/>
            <person name="Mottram J.C."/>
            <person name="Tachezy J."/>
            <person name="Fraser-Liggett C.M."/>
            <person name="Johnson P.J."/>
        </authorList>
    </citation>
    <scope>NUCLEOTIDE SEQUENCE [LARGE SCALE GENOMIC DNA]</scope>
    <source>
        <strain evidence="2">G3</strain>
    </source>
</reference>
<dbReference type="InterPro" id="IPR000626">
    <property type="entry name" value="Ubiquitin-like_dom"/>
</dbReference>
<name>A2DRY2_TRIV3</name>
<dbReference type="PROSITE" id="PS50053">
    <property type="entry name" value="UBIQUITIN_2"/>
    <property type="match status" value="1"/>
</dbReference>
<keyword evidence="3" id="KW-1185">Reference proteome</keyword>
<organism evidence="2 3">
    <name type="scientific">Trichomonas vaginalis (strain ATCC PRA-98 / G3)</name>
    <dbReference type="NCBI Taxonomy" id="412133"/>
    <lineage>
        <taxon>Eukaryota</taxon>
        <taxon>Metamonada</taxon>
        <taxon>Parabasalia</taxon>
        <taxon>Trichomonadida</taxon>
        <taxon>Trichomonadidae</taxon>
        <taxon>Trichomonas</taxon>
    </lineage>
</organism>
<protein>
    <submittedName>
        <fullName evidence="2">Ubiquitin family protein</fullName>
    </submittedName>
</protein>
<dbReference type="CDD" id="cd17039">
    <property type="entry name" value="Ubl_ubiquitin_like"/>
    <property type="match status" value="1"/>
</dbReference>
<feature type="domain" description="Ubiquitin-like" evidence="1">
    <location>
        <begin position="5"/>
        <end position="80"/>
    </location>
</feature>
<evidence type="ECO:0000313" key="2">
    <source>
        <dbReference type="EMBL" id="EAY16752.1"/>
    </source>
</evidence>
<evidence type="ECO:0000313" key="3">
    <source>
        <dbReference type="Proteomes" id="UP000001542"/>
    </source>
</evidence>
<dbReference type="Gene3D" id="3.10.20.90">
    <property type="entry name" value="Phosphatidylinositol 3-kinase Catalytic Subunit, Chain A, domain 1"/>
    <property type="match status" value="1"/>
</dbReference>
<dbReference type="Pfam" id="PF00240">
    <property type="entry name" value="ubiquitin"/>
    <property type="match status" value="1"/>
</dbReference>
<sequence>MCGQFTIRYILVNGETSDIRVRDDETIRELMEELEEKTGYPVENQMLLFNGQVLAPDSTIESSKVQPGDSIHITPNLVGG</sequence>
<proteinExistence type="predicted"/>
<dbReference type="RefSeq" id="XP_001328975.1">
    <property type="nucleotide sequence ID" value="XM_001328940.1"/>
</dbReference>